<evidence type="ECO:0000313" key="2">
    <source>
        <dbReference type="Proteomes" id="UP001374535"/>
    </source>
</evidence>
<gene>
    <name evidence="1" type="ORF">V8G54_028887</name>
</gene>
<keyword evidence="2" id="KW-1185">Reference proteome</keyword>
<organism evidence="1 2">
    <name type="scientific">Vigna mungo</name>
    <name type="common">Black gram</name>
    <name type="synonym">Phaseolus mungo</name>
    <dbReference type="NCBI Taxonomy" id="3915"/>
    <lineage>
        <taxon>Eukaryota</taxon>
        <taxon>Viridiplantae</taxon>
        <taxon>Streptophyta</taxon>
        <taxon>Embryophyta</taxon>
        <taxon>Tracheophyta</taxon>
        <taxon>Spermatophyta</taxon>
        <taxon>Magnoliopsida</taxon>
        <taxon>eudicotyledons</taxon>
        <taxon>Gunneridae</taxon>
        <taxon>Pentapetalae</taxon>
        <taxon>rosids</taxon>
        <taxon>fabids</taxon>
        <taxon>Fabales</taxon>
        <taxon>Fabaceae</taxon>
        <taxon>Papilionoideae</taxon>
        <taxon>50 kb inversion clade</taxon>
        <taxon>NPAAA clade</taxon>
        <taxon>indigoferoid/millettioid clade</taxon>
        <taxon>Phaseoleae</taxon>
        <taxon>Vigna</taxon>
    </lineage>
</organism>
<dbReference type="EMBL" id="CP144692">
    <property type="protein sequence ID" value="WVY96736.1"/>
    <property type="molecule type" value="Genomic_DNA"/>
</dbReference>
<evidence type="ECO:0000313" key="1">
    <source>
        <dbReference type="EMBL" id="WVY96736.1"/>
    </source>
</evidence>
<protein>
    <submittedName>
        <fullName evidence="1">Uncharacterized protein</fullName>
    </submittedName>
</protein>
<reference evidence="1 2" key="1">
    <citation type="journal article" date="2023" name="Life. Sci Alliance">
        <title>Evolutionary insights into 3D genome organization and epigenetic landscape of Vigna mungo.</title>
        <authorList>
            <person name="Junaid A."/>
            <person name="Singh B."/>
            <person name="Bhatia S."/>
        </authorList>
    </citation>
    <scope>NUCLEOTIDE SEQUENCE [LARGE SCALE GENOMIC DNA]</scope>
    <source>
        <strain evidence="1">Urdbean</strain>
    </source>
</reference>
<accession>A0AAQ3MTA2</accession>
<sequence length="193" mass="21016">MIIRPGWYLGNATPKTGCTPYSPSQIGAGGILKGLGGKIKCLEIPCRRKGTPCDLFFVSQDTANKSLKSQPLVSPCPNSSKYFFFHNSLLVDKYRNSEQVQATLAKSTPGRRSKIKSLSSIGNRMKQGGRSNPAFSHRSINSGNASLSFTIFHISKTSFPKIISSPPLTLPLDSEFASINSNGLTYLRISRQT</sequence>
<name>A0AAQ3MTA2_VIGMU</name>
<dbReference type="AlphaFoldDB" id="A0AAQ3MTA2"/>
<proteinExistence type="predicted"/>
<dbReference type="Proteomes" id="UP001374535">
    <property type="component" value="Chromosome 9"/>
</dbReference>